<accession>A0A516KRP9</accession>
<dbReference type="Proteomes" id="UP000317025">
    <property type="component" value="Segment"/>
</dbReference>
<dbReference type="EMBL" id="MN062706">
    <property type="protein sequence ID" value="QDP44368.1"/>
    <property type="molecule type" value="Genomic_DNA"/>
</dbReference>
<organism evidence="2 3">
    <name type="scientific">Mycobacterium phage Heathen</name>
    <dbReference type="NCBI Taxonomy" id="2590942"/>
    <lineage>
        <taxon>Viruses</taxon>
        <taxon>Duplodnaviria</taxon>
        <taxon>Heunggongvirae</taxon>
        <taxon>Uroviricota</taxon>
        <taxon>Caudoviricetes</taxon>
        <taxon>Veracruzvirus</taxon>
        <taxon>Veracruzvirus heldan</taxon>
    </lineage>
</organism>
<gene>
    <name evidence="2" type="primary">62</name>
    <name evidence="2" type="ORF">SEA_HEATHEN_62</name>
</gene>
<evidence type="ECO:0000256" key="1">
    <source>
        <dbReference type="SAM" id="Phobius"/>
    </source>
</evidence>
<evidence type="ECO:0000313" key="2">
    <source>
        <dbReference type="EMBL" id="QDP44368.1"/>
    </source>
</evidence>
<feature type="transmembrane region" description="Helical" evidence="1">
    <location>
        <begin position="6"/>
        <end position="24"/>
    </location>
</feature>
<evidence type="ECO:0000313" key="3">
    <source>
        <dbReference type="Proteomes" id="UP000317025"/>
    </source>
</evidence>
<keyword evidence="1" id="KW-0472">Membrane</keyword>
<sequence>MTIQQLFAAMIAAWGVGTYIYLLLEGA</sequence>
<protein>
    <submittedName>
        <fullName evidence="2">Membrane protein</fullName>
    </submittedName>
</protein>
<keyword evidence="1" id="KW-0812">Transmembrane</keyword>
<keyword evidence="1" id="KW-1133">Transmembrane helix</keyword>
<reference evidence="2 3" key="1">
    <citation type="submission" date="2019-06" db="EMBL/GenBank/DDBJ databases">
        <authorList>
            <person name="Sommerfeld K."/>
            <person name="Bohn H."/>
            <person name="Dutt K."/>
            <person name="Peterson A.T."/>
            <person name="Slowan-Pomeroy T."/>
            <person name="Briggs L.A."/>
            <person name="Butela K.A."/>
            <person name="Garlena R.A."/>
            <person name="Russell D.A."/>
            <person name="Pope W.H."/>
            <person name="Jacobs-Sera D."/>
            <person name="Hatfull G.F."/>
        </authorList>
    </citation>
    <scope>NUCLEOTIDE SEQUENCE [LARGE SCALE GENOMIC DNA]</scope>
</reference>
<proteinExistence type="predicted"/>
<name>A0A516KRP9_9CAUD</name>